<evidence type="ECO:0000256" key="2">
    <source>
        <dbReference type="ARBA" id="ARBA00022679"/>
    </source>
</evidence>
<evidence type="ECO:0000313" key="4">
    <source>
        <dbReference type="EMBL" id="KTC64726.1"/>
    </source>
</evidence>
<dbReference type="PANTHER" id="PTHR43861:SF1">
    <property type="entry name" value="TRANS-ACONITATE 2-METHYLTRANSFERASE"/>
    <property type="match status" value="1"/>
</dbReference>
<accession>A0A0W0R0X6</accession>
<organism evidence="4 6">
    <name type="scientific">Legionella adelaidensis</name>
    <dbReference type="NCBI Taxonomy" id="45056"/>
    <lineage>
        <taxon>Bacteria</taxon>
        <taxon>Pseudomonadati</taxon>
        <taxon>Pseudomonadota</taxon>
        <taxon>Gammaproteobacteria</taxon>
        <taxon>Legionellales</taxon>
        <taxon>Legionellaceae</taxon>
        <taxon>Legionella</taxon>
    </lineage>
</organism>
<evidence type="ECO:0000313" key="5">
    <source>
        <dbReference type="EMBL" id="VEH82867.1"/>
    </source>
</evidence>
<dbReference type="InterPro" id="IPR029063">
    <property type="entry name" value="SAM-dependent_MTases_sf"/>
</dbReference>
<dbReference type="InterPro" id="IPR041698">
    <property type="entry name" value="Methyltransf_25"/>
</dbReference>
<protein>
    <submittedName>
        <fullName evidence="4">Methyltransferase</fullName>
    </submittedName>
</protein>
<dbReference type="PATRIC" id="fig|45056.6.peg.2085"/>
<dbReference type="GO" id="GO:0032259">
    <property type="term" value="P:methylation"/>
    <property type="evidence" value="ECO:0007669"/>
    <property type="project" value="UniProtKB-KW"/>
</dbReference>
<reference evidence="4 6" key="1">
    <citation type="submission" date="2015-11" db="EMBL/GenBank/DDBJ databases">
        <title>Identification of large and diverse effector repertoires of 38 Legionella species.</title>
        <authorList>
            <person name="Burstein D."/>
            <person name="Amaro F."/>
            <person name="Zusman T."/>
            <person name="Lifshitz Z."/>
            <person name="Cohen O."/>
            <person name="Gilbert J.A."/>
            <person name="Pupko T."/>
            <person name="Shuman H.A."/>
            <person name="Segal G."/>
        </authorList>
    </citation>
    <scope>NUCLEOTIDE SEQUENCE [LARGE SCALE GENOMIC DNA]</scope>
    <source>
        <strain evidence="4 6">1762-AUS-E</strain>
    </source>
</reference>
<dbReference type="Proteomes" id="UP000281170">
    <property type="component" value="Plasmid 7"/>
</dbReference>
<dbReference type="OrthoDB" id="9760689at2"/>
<feature type="domain" description="Methyltransferase" evidence="3">
    <location>
        <begin position="38"/>
        <end position="129"/>
    </location>
</feature>
<reference evidence="5 7" key="2">
    <citation type="submission" date="2018-12" db="EMBL/GenBank/DDBJ databases">
        <authorList>
            <consortium name="Pathogen Informatics"/>
        </authorList>
    </citation>
    <scope>NUCLEOTIDE SEQUENCE [LARGE SCALE GENOMIC DNA]</scope>
    <source>
        <strain evidence="5 7">NCTC12735</strain>
        <plasmid evidence="7">7</plasmid>
    </source>
</reference>
<dbReference type="KEGG" id="ladl:NCTC12735_00117"/>
<keyword evidence="5" id="KW-0614">Plasmid</keyword>
<evidence type="ECO:0000313" key="7">
    <source>
        <dbReference type="Proteomes" id="UP000281170"/>
    </source>
</evidence>
<evidence type="ECO:0000259" key="3">
    <source>
        <dbReference type="Pfam" id="PF13649"/>
    </source>
</evidence>
<keyword evidence="2 4" id="KW-0808">Transferase</keyword>
<gene>
    <name evidence="4" type="ORF">Lade_2020</name>
    <name evidence="5" type="ORF">NCTC12735_00117</name>
</gene>
<dbReference type="EMBL" id="LNKA01000019">
    <property type="protein sequence ID" value="KTC64726.1"/>
    <property type="molecule type" value="Genomic_DNA"/>
</dbReference>
<keyword evidence="1 4" id="KW-0489">Methyltransferase</keyword>
<dbReference type="RefSeq" id="WP_084758898.1">
    <property type="nucleotide sequence ID" value="NZ_LR134416.1"/>
</dbReference>
<evidence type="ECO:0000313" key="6">
    <source>
        <dbReference type="Proteomes" id="UP000054859"/>
    </source>
</evidence>
<proteinExistence type="predicted"/>
<dbReference type="EMBL" id="LR134416">
    <property type="protein sequence ID" value="VEH82867.1"/>
    <property type="molecule type" value="Genomic_DNA"/>
</dbReference>
<sequence>MPTHIYKNPQKYSQNNALQYNFARKVLNKVSFMPKSRVLDVGCGDGLITNEISTIVEDGCVFGTDISQEMIGYAVDHYSRQNLRFICMDASKNIFREQFDVVVSLNCLHWVSKQQDALDGIGIALVPGGQVAILLSHKKSEYHIVLDNLCTSDKWKAYFANFESPRYFFDPDNYKEMLLRAGLHIVEFIEEEMVYTFQTTRQLREFFSASGAQIKQIPEEKKEEFLNDFVAEYLKQIKCTETIPVSFWCLQIICNKPKPVLVKEPPPYHPQLFARL</sequence>
<keyword evidence="6" id="KW-1185">Reference proteome</keyword>
<evidence type="ECO:0000256" key="1">
    <source>
        <dbReference type="ARBA" id="ARBA00022603"/>
    </source>
</evidence>
<dbReference type="Gene3D" id="3.40.50.150">
    <property type="entry name" value="Vaccinia Virus protein VP39"/>
    <property type="match status" value="1"/>
</dbReference>
<dbReference type="CDD" id="cd02440">
    <property type="entry name" value="AdoMet_MTases"/>
    <property type="match status" value="1"/>
</dbReference>
<dbReference type="Pfam" id="PF13649">
    <property type="entry name" value="Methyltransf_25"/>
    <property type="match status" value="1"/>
</dbReference>
<dbReference type="PANTHER" id="PTHR43861">
    <property type="entry name" value="TRANS-ACONITATE 2-METHYLTRANSFERASE-RELATED"/>
    <property type="match status" value="1"/>
</dbReference>
<geneLocation type="plasmid" evidence="5 7">
    <name>7</name>
</geneLocation>
<dbReference type="Proteomes" id="UP000054859">
    <property type="component" value="Unassembled WGS sequence"/>
</dbReference>
<dbReference type="STRING" id="45056.Lade_2020"/>
<name>A0A0W0R0X6_9GAMM</name>
<dbReference type="GO" id="GO:0008168">
    <property type="term" value="F:methyltransferase activity"/>
    <property type="evidence" value="ECO:0007669"/>
    <property type="project" value="UniProtKB-KW"/>
</dbReference>
<dbReference type="AlphaFoldDB" id="A0A0W0R0X6"/>
<dbReference type="SUPFAM" id="SSF53335">
    <property type="entry name" value="S-adenosyl-L-methionine-dependent methyltransferases"/>
    <property type="match status" value="1"/>
</dbReference>